<keyword evidence="2" id="KW-1185">Reference proteome</keyword>
<proteinExistence type="predicted"/>
<organism evidence="1 2">
    <name type="scientific">Smallanthus sonchifolius</name>
    <dbReference type="NCBI Taxonomy" id="185202"/>
    <lineage>
        <taxon>Eukaryota</taxon>
        <taxon>Viridiplantae</taxon>
        <taxon>Streptophyta</taxon>
        <taxon>Embryophyta</taxon>
        <taxon>Tracheophyta</taxon>
        <taxon>Spermatophyta</taxon>
        <taxon>Magnoliopsida</taxon>
        <taxon>eudicotyledons</taxon>
        <taxon>Gunneridae</taxon>
        <taxon>Pentapetalae</taxon>
        <taxon>asterids</taxon>
        <taxon>campanulids</taxon>
        <taxon>Asterales</taxon>
        <taxon>Asteraceae</taxon>
        <taxon>Asteroideae</taxon>
        <taxon>Heliantheae alliance</taxon>
        <taxon>Millerieae</taxon>
        <taxon>Smallanthus</taxon>
    </lineage>
</organism>
<sequence length="510" mass="57224">MIGPSTNVSKCSQNALEILYLDQNTLSCSIPESIGRLTNLRGLDLSFNELTDPIPEALGKLISLQRLDLSYNQLNGYIPESLGRLTALREMILKSNRFTGHVPVSIGRLTSLRVLSLKVLVLTNASISGPLPTWFRLLPIIYDLDLSHNKLTGPLTNLPSVYEVRYAKNAQRGLRLQDNLLRGLIPRQLCKRTDLEILDLSRNRLTGKIPKCLWNHSSLRVMLLGSNRLSGVIPSSLGYNYLEWLQLNDNNFSGEFPRDLGYLTGLIVLDLGENKFSGSIPEMIGDNITRLIVLRLHKNNFTGRIPRSLCKCAFLQVLDLAHNNLIESIPHCFGELESMKENPQRNYYIMRTGFDFSSGDIMQVLKGVALVYTKTLQFVINMDLSSNKLDGEIPGAITTLDTLTLTDPSIYADNTYLCGAPLPKECSPHTNPPTATSKNKHENTNKPNKVWFYLDIMSGFATGFWGIIGVLFLKKQWRYKLYMLSEVAIDKIYVAVAIRVSKMKRGIEAA</sequence>
<evidence type="ECO:0000313" key="1">
    <source>
        <dbReference type="EMBL" id="KAI3730351.1"/>
    </source>
</evidence>
<protein>
    <submittedName>
        <fullName evidence="1">Uncharacterized protein</fullName>
    </submittedName>
</protein>
<gene>
    <name evidence="1" type="ORF">L1987_61521</name>
</gene>
<accession>A0ACB9C7S5</accession>
<dbReference type="EMBL" id="CM042038">
    <property type="protein sequence ID" value="KAI3730351.1"/>
    <property type="molecule type" value="Genomic_DNA"/>
</dbReference>
<evidence type="ECO:0000313" key="2">
    <source>
        <dbReference type="Proteomes" id="UP001056120"/>
    </source>
</evidence>
<comment type="caution">
    <text evidence="1">The sequence shown here is derived from an EMBL/GenBank/DDBJ whole genome shotgun (WGS) entry which is preliminary data.</text>
</comment>
<reference evidence="2" key="1">
    <citation type="journal article" date="2022" name="Mol. Ecol. Resour.">
        <title>The genomes of chicory, endive, great burdock and yacon provide insights into Asteraceae palaeo-polyploidization history and plant inulin production.</title>
        <authorList>
            <person name="Fan W."/>
            <person name="Wang S."/>
            <person name="Wang H."/>
            <person name="Wang A."/>
            <person name="Jiang F."/>
            <person name="Liu H."/>
            <person name="Zhao H."/>
            <person name="Xu D."/>
            <person name="Zhang Y."/>
        </authorList>
    </citation>
    <scope>NUCLEOTIDE SEQUENCE [LARGE SCALE GENOMIC DNA]</scope>
    <source>
        <strain evidence="2">cv. Yunnan</strain>
    </source>
</reference>
<dbReference type="Proteomes" id="UP001056120">
    <property type="component" value="Linkage Group LG21"/>
</dbReference>
<name>A0ACB9C7S5_9ASTR</name>
<reference evidence="1 2" key="2">
    <citation type="journal article" date="2022" name="Mol. Ecol. Resour.">
        <title>The genomes of chicory, endive, great burdock and yacon provide insights into Asteraceae paleo-polyploidization history and plant inulin production.</title>
        <authorList>
            <person name="Fan W."/>
            <person name="Wang S."/>
            <person name="Wang H."/>
            <person name="Wang A."/>
            <person name="Jiang F."/>
            <person name="Liu H."/>
            <person name="Zhao H."/>
            <person name="Xu D."/>
            <person name="Zhang Y."/>
        </authorList>
    </citation>
    <scope>NUCLEOTIDE SEQUENCE [LARGE SCALE GENOMIC DNA]</scope>
    <source>
        <strain evidence="2">cv. Yunnan</strain>
        <tissue evidence="1">Leaves</tissue>
    </source>
</reference>